<dbReference type="PROSITE" id="PS50968">
    <property type="entry name" value="BIOTINYL_LIPOYL"/>
    <property type="match status" value="1"/>
</dbReference>
<reference evidence="10" key="1">
    <citation type="submission" date="2023-07" db="EMBL/GenBank/DDBJ databases">
        <authorList>
            <consortium name="AG Swart"/>
            <person name="Singh M."/>
            <person name="Singh A."/>
            <person name="Seah K."/>
            <person name="Emmerich C."/>
        </authorList>
    </citation>
    <scope>NUCLEOTIDE SEQUENCE</scope>
    <source>
        <strain evidence="10">DP1</strain>
    </source>
</reference>
<dbReference type="SUPFAM" id="SSF51230">
    <property type="entry name" value="Single hybrid motif"/>
    <property type="match status" value="1"/>
</dbReference>
<dbReference type="GO" id="GO:0006086">
    <property type="term" value="P:pyruvate decarboxylation to acetyl-CoA"/>
    <property type="evidence" value="ECO:0007669"/>
    <property type="project" value="InterPro"/>
</dbReference>
<accession>A0AAD1U9N9</accession>
<evidence type="ECO:0000256" key="7">
    <source>
        <dbReference type="SAM" id="MobiDB-lite"/>
    </source>
</evidence>
<dbReference type="CDD" id="cd06849">
    <property type="entry name" value="lipoyl_domain"/>
    <property type="match status" value="1"/>
</dbReference>
<dbReference type="InterPro" id="IPR003016">
    <property type="entry name" value="2-oxoA_DH_lipoyl-BS"/>
</dbReference>
<dbReference type="PROSITE" id="PS51826">
    <property type="entry name" value="PSBD"/>
    <property type="match status" value="1"/>
</dbReference>
<dbReference type="Pfam" id="PF02817">
    <property type="entry name" value="E3_binding"/>
    <property type="match status" value="1"/>
</dbReference>
<evidence type="ECO:0000259" key="9">
    <source>
        <dbReference type="PROSITE" id="PS51826"/>
    </source>
</evidence>
<dbReference type="Gene3D" id="4.10.320.10">
    <property type="entry name" value="E3-binding domain"/>
    <property type="match status" value="1"/>
</dbReference>
<dbReference type="InterPro" id="IPR006257">
    <property type="entry name" value="LAT1"/>
</dbReference>
<evidence type="ECO:0000256" key="2">
    <source>
        <dbReference type="ARBA" id="ARBA00022679"/>
    </source>
</evidence>
<feature type="compositionally biased region" description="Low complexity" evidence="7">
    <location>
        <begin position="174"/>
        <end position="201"/>
    </location>
</feature>
<evidence type="ECO:0000256" key="5">
    <source>
        <dbReference type="ARBA" id="ARBA00023315"/>
    </source>
</evidence>
<dbReference type="GO" id="GO:0004742">
    <property type="term" value="F:dihydrolipoyllysine-residue acetyltransferase activity"/>
    <property type="evidence" value="ECO:0007669"/>
    <property type="project" value="UniProtKB-UniRule"/>
</dbReference>
<dbReference type="InterPro" id="IPR000089">
    <property type="entry name" value="Biotin_lipoyl"/>
</dbReference>
<dbReference type="AlphaFoldDB" id="A0AAD1U9N9"/>
<dbReference type="InterPro" id="IPR001078">
    <property type="entry name" value="2-oxoacid_DH_actylTfrase"/>
</dbReference>
<protein>
    <recommendedName>
        <fullName evidence="6">Acetyltransferase component of pyruvate dehydrogenase complex</fullName>
        <ecNumber evidence="6">2.3.1.12</ecNumber>
    </recommendedName>
</protein>
<dbReference type="InterPro" id="IPR023213">
    <property type="entry name" value="CAT-like_dom_sf"/>
</dbReference>
<keyword evidence="11" id="KW-1185">Reference proteome</keyword>
<comment type="subcellular location">
    <subcellularLocation>
        <location evidence="6">Mitochondrion</location>
    </subcellularLocation>
</comment>
<dbReference type="FunFam" id="3.30.559.10:FF:000003">
    <property type="entry name" value="Acetyltransferase component of pyruvate dehydrogenase complex"/>
    <property type="match status" value="1"/>
</dbReference>
<feature type="region of interest" description="Disordered" evidence="7">
    <location>
        <begin position="159"/>
        <end position="207"/>
    </location>
</feature>
<keyword evidence="2 6" id="KW-0808">Transferase</keyword>
<name>A0AAD1U9N9_EUPCR</name>
<keyword evidence="4" id="KW-0809">Transit peptide</keyword>
<dbReference type="InterPro" id="IPR036625">
    <property type="entry name" value="E3-bd_dom_sf"/>
</dbReference>
<dbReference type="PANTHER" id="PTHR23151:SF90">
    <property type="entry name" value="DIHYDROLIPOYLLYSINE-RESIDUE ACETYLTRANSFERASE COMPONENT OF PYRUVATE DEHYDROGENASE COMPLEX, MITOCHONDRIAL-RELATED"/>
    <property type="match status" value="1"/>
</dbReference>
<keyword evidence="3 6" id="KW-0450">Lipoyl</keyword>
<dbReference type="Gene3D" id="2.40.50.100">
    <property type="match status" value="1"/>
</dbReference>
<dbReference type="SUPFAM" id="SSF47005">
    <property type="entry name" value="Peripheral subunit-binding domain of 2-oxo acid dehydrogenase complex"/>
    <property type="match status" value="1"/>
</dbReference>
<comment type="caution">
    <text evidence="10">The sequence shown here is derived from an EMBL/GenBank/DDBJ whole genome shotgun (WGS) entry which is preliminary data.</text>
</comment>
<dbReference type="PANTHER" id="PTHR23151">
    <property type="entry name" value="DIHYDROLIPOAMIDE ACETYL/SUCCINYL-TRANSFERASE-RELATED"/>
    <property type="match status" value="1"/>
</dbReference>
<comment type="catalytic activity">
    <reaction evidence="6">
        <text>N(6)-[(R)-dihydrolipoyl]-L-lysyl-[protein] + acetyl-CoA = N(6)-[(R)-S(8)-acetyldihydrolipoyl]-L-lysyl-[protein] + CoA</text>
        <dbReference type="Rhea" id="RHEA:17017"/>
        <dbReference type="Rhea" id="RHEA-COMP:10475"/>
        <dbReference type="Rhea" id="RHEA-COMP:10478"/>
        <dbReference type="ChEBI" id="CHEBI:57287"/>
        <dbReference type="ChEBI" id="CHEBI:57288"/>
        <dbReference type="ChEBI" id="CHEBI:83100"/>
        <dbReference type="ChEBI" id="CHEBI:83111"/>
        <dbReference type="EC" id="2.3.1.12"/>
    </reaction>
</comment>
<evidence type="ECO:0000256" key="6">
    <source>
        <dbReference type="RuleBase" id="RU361137"/>
    </source>
</evidence>
<gene>
    <name evidence="10" type="ORF">ECRASSUSDP1_LOCUS6340</name>
</gene>
<dbReference type="GO" id="GO:0045254">
    <property type="term" value="C:pyruvate dehydrogenase complex"/>
    <property type="evidence" value="ECO:0007669"/>
    <property type="project" value="UniProtKB-UniRule"/>
</dbReference>
<dbReference type="InterPro" id="IPR004167">
    <property type="entry name" value="PSBD"/>
</dbReference>
<dbReference type="FunFam" id="2.40.50.100:FF:000010">
    <property type="entry name" value="Acetyltransferase component of pyruvate dehydrogenase complex"/>
    <property type="match status" value="1"/>
</dbReference>
<dbReference type="EMBL" id="CAMPGE010006145">
    <property type="protein sequence ID" value="CAI2364990.1"/>
    <property type="molecule type" value="Genomic_DNA"/>
</dbReference>
<dbReference type="GO" id="GO:0005739">
    <property type="term" value="C:mitochondrion"/>
    <property type="evidence" value="ECO:0007669"/>
    <property type="project" value="UniProtKB-SubCell"/>
</dbReference>
<evidence type="ECO:0000256" key="3">
    <source>
        <dbReference type="ARBA" id="ARBA00022823"/>
    </source>
</evidence>
<comment type="cofactor">
    <cofactor evidence="6">
        <name>(R)-lipoate</name>
        <dbReference type="ChEBI" id="CHEBI:83088"/>
    </cofactor>
    <text evidence="6">Binds 1 lipoyl cofactor covalently.</text>
</comment>
<organism evidence="10 11">
    <name type="scientific">Euplotes crassus</name>
    <dbReference type="NCBI Taxonomy" id="5936"/>
    <lineage>
        <taxon>Eukaryota</taxon>
        <taxon>Sar</taxon>
        <taxon>Alveolata</taxon>
        <taxon>Ciliophora</taxon>
        <taxon>Intramacronucleata</taxon>
        <taxon>Spirotrichea</taxon>
        <taxon>Hypotrichia</taxon>
        <taxon>Euplotida</taxon>
        <taxon>Euplotidae</taxon>
        <taxon>Moneuplotes</taxon>
    </lineage>
</organism>
<feature type="domain" description="Peripheral subunit-binding (PSBD)" evidence="9">
    <location>
        <begin position="212"/>
        <end position="249"/>
    </location>
</feature>
<dbReference type="Pfam" id="PF00364">
    <property type="entry name" value="Biotin_lipoyl"/>
    <property type="match status" value="1"/>
</dbReference>
<dbReference type="Gene3D" id="3.30.559.10">
    <property type="entry name" value="Chloramphenicol acetyltransferase-like domain"/>
    <property type="match status" value="1"/>
</dbReference>
<comment type="function">
    <text evidence="6">The pyruvate dehydrogenase complex catalyzes the overall conversion of pyruvate to acetyl-CoA and CO(2).</text>
</comment>
<dbReference type="EC" id="2.3.1.12" evidence="6"/>
<dbReference type="InterPro" id="IPR011053">
    <property type="entry name" value="Single_hybrid_motif"/>
</dbReference>
<dbReference type="Proteomes" id="UP001295684">
    <property type="component" value="Unassembled WGS sequence"/>
</dbReference>
<keyword evidence="5 6" id="KW-0012">Acyltransferase</keyword>
<evidence type="ECO:0000313" key="11">
    <source>
        <dbReference type="Proteomes" id="UP001295684"/>
    </source>
</evidence>
<dbReference type="Pfam" id="PF00198">
    <property type="entry name" value="2-oxoacid_dh"/>
    <property type="match status" value="1"/>
</dbReference>
<evidence type="ECO:0000313" key="10">
    <source>
        <dbReference type="EMBL" id="CAI2364990.1"/>
    </source>
</evidence>
<evidence type="ECO:0000256" key="4">
    <source>
        <dbReference type="ARBA" id="ARBA00022946"/>
    </source>
</evidence>
<comment type="similarity">
    <text evidence="1 6">Belongs to the 2-oxoacid dehydrogenase family.</text>
</comment>
<dbReference type="SUPFAM" id="SSF52777">
    <property type="entry name" value="CoA-dependent acyltransferases"/>
    <property type="match status" value="1"/>
</dbReference>
<dbReference type="InterPro" id="IPR045257">
    <property type="entry name" value="E2/Pdx1"/>
</dbReference>
<feature type="domain" description="Lipoyl-binding" evidence="8">
    <location>
        <begin position="71"/>
        <end position="147"/>
    </location>
</feature>
<dbReference type="NCBIfam" id="TIGR01349">
    <property type="entry name" value="PDHac_trf_mito"/>
    <property type="match status" value="1"/>
</dbReference>
<dbReference type="PROSITE" id="PS00189">
    <property type="entry name" value="LIPOYL"/>
    <property type="match status" value="1"/>
</dbReference>
<evidence type="ECO:0000259" key="8">
    <source>
        <dbReference type="PROSITE" id="PS50968"/>
    </source>
</evidence>
<evidence type="ECO:0000256" key="1">
    <source>
        <dbReference type="ARBA" id="ARBA00007317"/>
    </source>
</evidence>
<proteinExistence type="inferred from homology"/>
<sequence>MLTRAFLSKRAINLGSIKTLPKNSARTFVVMNKQGIQAGIRSVTAGAKIDFENSKSLTSLPFRFFSDLPPHVKLQMPSLSPTMEKGNLAKWCKKVGDQVEPGDILAEVETDKATVDFEMQEDGYVAKLLVEEGAQDIALGELVAILVEDEDDVAAFKDYKPESTSEASQAPVKEAAPSTPEPAQSTSSPAAPTQAATPTPAVTRKASGDRVIASPFARKLASEGGIDLSTIAGSGPGGRIVAADLDGASSAAQAFVSSAPASIAYEDIPVSQVRKVIAKRLSESKETIPHYYVTVDAEADKLLKLRSMLNTHSESKISVNDMIIKATSLASKKVPQTNSSWQGDFIRQYSNVDVSVAVSTPTGLITPIIKEANLKGLETISAEMKDLAARARENKLKLDEFQGGTISVSNLGMFGVSHFSAIINPPQACILAIGGSQQRVLPGDEEGKYRTANVISFTLSSDHRVVDGAEAAIWGQHFKKYIENPELMLL</sequence>